<evidence type="ECO:0000256" key="5">
    <source>
        <dbReference type="PROSITE-ProRule" id="PRU00259"/>
    </source>
</evidence>
<gene>
    <name evidence="6" type="ORF">RIF29_14702</name>
</gene>
<dbReference type="Proteomes" id="UP001372338">
    <property type="component" value="Unassembled WGS sequence"/>
</dbReference>
<feature type="repeat" description="ARM" evidence="5">
    <location>
        <begin position="12"/>
        <end position="55"/>
    </location>
</feature>
<sequence>MKDLGKAIINHGALPCLLNLLTHNHKKSIKKVGCWTISNITAGNKEQIQVVIETGLIAPLINLLQNAEFDIKKEAALAISNATSGGTNEDEHHLLESGHVKLGGLSSLVRSLRIQCIELLTEIEARLDFDDEMPPLDLNLIMDKIHTMSRDVDNALDTANYVKLLQSRIQVSSPTLLCNSTIRCVLRVYFCVERSEAVARGADLIIMTVSDVEGRTSEDTKLL</sequence>
<dbReference type="InterPro" id="IPR027368">
    <property type="entry name" value="MnmE_dom2"/>
</dbReference>
<keyword evidence="4" id="KW-0653">Protein transport</keyword>
<keyword evidence="2" id="KW-0813">Transport</keyword>
<keyword evidence="7" id="KW-1185">Reference proteome</keyword>
<dbReference type="AlphaFoldDB" id="A0AAN9FHJ9"/>
<evidence type="ECO:0000256" key="1">
    <source>
        <dbReference type="ARBA" id="ARBA00010394"/>
    </source>
</evidence>
<name>A0AAN9FHJ9_CROPI</name>
<dbReference type="GO" id="GO:0015031">
    <property type="term" value="P:protein transport"/>
    <property type="evidence" value="ECO:0007669"/>
    <property type="project" value="UniProtKB-KW"/>
</dbReference>
<dbReference type="SUPFAM" id="SSF48371">
    <property type="entry name" value="ARM repeat"/>
    <property type="match status" value="1"/>
</dbReference>
<dbReference type="InterPro" id="IPR016024">
    <property type="entry name" value="ARM-type_fold"/>
</dbReference>
<comment type="caution">
    <text evidence="6">The sequence shown here is derived from an EMBL/GenBank/DDBJ whole genome shotgun (WGS) entry which is preliminary data.</text>
</comment>
<dbReference type="EMBL" id="JAYWIO010000003">
    <property type="protein sequence ID" value="KAK7273645.1"/>
    <property type="molecule type" value="Genomic_DNA"/>
</dbReference>
<dbReference type="Gene3D" id="1.25.10.10">
    <property type="entry name" value="Leucine-rich Repeat Variant"/>
    <property type="match status" value="1"/>
</dbReference>
<dbReference type="PANTHER" id="PTHR23316">
    <property type="entry name" value="IMPORTIN ALPHA"/>
    <property type="match status" value="1"/>
</dbReference>
<dbReference type="Gene3D" id="1.20.120.430">
    <property type="entry name" value="tRNA modification GTPase MnmE domain 2"/>
    <property type="match status" value="1"/>
</dbReference>
<evidence type="ECO:0000256" key="4">
    <source>
        <dbReference type="ARBA" id="ARBA00022927"/>
    </source>
</evidence>
<dbReference type="SMART" id="SM00185">
    <property type="entry name" value="ARM"/>
    <property type="match status" value="2"/>
</dbReference>
<dbReference type="Pfam" id="PF00514">
    <property type="entry name" value="Arm"/>
    <property type="match status" value="2"/>
</dbReference>
<dbReference type="InterPro" id="IPR000225">
    <property type="entry name" value="Armadillo"/>
</dbReference>
<evidence type="ECO:0000313" key="6">
    <source>
        <dbReference type="EMBL" id="KAK7273645.1"/>
    </source>
</evidence>
<dbReference type="InterPro" id="IPR011989">
    <property type="entry name" value="ARM-like"/>
</dbReference>
<comment type="similarity">
    <text evidence="1">Belongs to the importin alpha family.</text>
</comment>
<evidence type="ECO:0000313" key="7">
    <source>
        <dbReference type="Proteomes" id="UP001372338"/>
    </source>
</evidence>
<proteinExistence type="inferred from homology"/>
<accession>A0AAN9FHJ9</accession>
<dbReference type="PROSITE" id="PS50176">
    <property type="entry name" value="ARM_REPEAT"/>
    <property type="match status" value="1"/>
</dbReference>
<protein>
    <submittedName>
        <fullName evidence="6">Uncharacterized protein</fullName>
    </submittedName>
</protein>
<evidence type="ECO:0000256" key="3">
    <source>
        <dbReference type="ARBA" id="ARBA00022737"/>
    </source>
</evidence>
<organism evidence="6 7">
    <name type="scientific">Crotalaria pallida</name>
    <name type="common">Smooth rattlebox</name>
    <name type="synonym">Crotalaria striata</name>
    <dbReference type="NCBI Taxonomy" id="3830"/>
    <lineage>
        <taxon>Eukaryota</taxon>
        <taxon>Viridiplantae</taxon>
        <taxon>Streptophyta</taxon>
        <taxon>Embryophyta</taxon>
        <taxon>Tracheophyta</taxon>
        <taxon>Spermatophyta</taxon>
        <taxon>Magnoliopsida</taxon>
        <taxon>eudicotyledons</taxon>
        <taxon>Gunneridae</taxon>
        <taxon>Pentapetalae</taxon>
        <taxon>rosids</taxon>
        <taxon>fabids</taxon>
        <taxon>Fabales</taxon>
        <taxon>Fabaceae</taxon>
        <taxon>Papilionoideae</taxon>
        <taxon>50 kb inversion clade</taxon>
        <taxon>genistoids sensu lato</taxon>
        <taxon>core genistoids</taxon>
        <taxon>Crotalarieae</taxon>
        <taxon>Crotalaria</taxon>
    </lineage>
</organism>
<evidence type="ECO:0000256" key="2">
    <source>
        <dbReference type="ARBA" id="ARBA00022448"/>
    </source>
</evidence>
<reference evidence="6 7" key="1">
    <citation type="submission" date="2024-01" db="EMBL/GenBank/DDBJ databases">
        <title>The genomes of 5 underutilized Papilionoideae crops provide insights into root nodulation and disease resistanc.</title>
        <authorList>
            <person name="Yuan L."/>
        </authorList>
    </citation>
    <scope>NUCLEOTIDE SEQUENCE [LARGE SCALE GENOMIC DNA]</scope>
    <source>
        <strain evidence="6">ZHUSHIDOU_FW_LH</strain>
        <tissue evidence="6">Leaf</tissue>
    </source>
</reference>
<keyword evidence="3" id="KW-0677">Repeat</keyword>